<comment type="caution">
    <text evidence="1">The sequence shown here is derived from an EMBL/GenBank/DDBJ whole genome shotgun (WGS) entry which is preliminary data.</text>
</comment>
<evidence type="ECO:0000313" key="2">
    <source>
        <dbReference type="Proteomes" id="UP001642360"/>
    </source>
</evidence>
<dbReference type="Gene3D" id="6.10.140.1230">
    <property type="match status" value="1"/>
</dbReference>
<dbReference type="PANTHER" id="PTHR22761:SF7">
    <property type="entry name" value="SNF7 FAMILY PROTEIN"/>
    <property type="match status" value="1"/>
</dbReference>
<dbReference type="InterPro" id="IPR005024">
    <property type="entry name" value="Snf7_fam"/>
</dbReference>
<sequence>MYDAGDILRCDDLVDTTSGRLSQIFRRIVHLTGLSWSSTPVDFTEDHLILWPLLKEKAAEVVKVLSENHWTSSCIITTRKFQEICGGSMEASAVLCHLSGCRKAKYLVINKQELMEGVKVSLSPGTVCATTSLDYNILYLICTLEKLQQQLDVIDERCEKSRKSGLASLKSGNKVVALRHARELKLASQSREKCTTLSNRVEEVLRVIADAECSKKVSEAIQIGARAIKENKISLEEVELCLQELDESLDSQKQVEIVLGSTSSYAATEDEDLEEELKKLELEVGTDCVQEPVSETGVYISVGEARVSENSESLSKALSNLKLTDRAAMETVTQDFNDSTRNYSSKDLDLEAA</sequence>
<gene>
    <name evidence="1" type="ORF">ILEXP_LOCUS9916</name>
</gene>
<evidence type="ECO:0000313" key="1">
    <source>
        <dbReference type="EMBL" id="CAK9142261.1"/>
    </source>
</evidence>
<dbReference type="EMBL" id="CAUOFW020001211">
    <property type="protein sequence ID" value="CAK9142261.1"/>
    <property type="molecule type" value="Genomic_DNA"/>
</dbReference>
<dbReference type="AlphaFoldDB" id="A0ABC8RBA3"/>
<evidence type="ECO:0008006" key="3">
    <source>
        <dbReference type="Google" id="ProtNLM"/>
    </source>
</evidence>
<proteinExistence type="predicted"/>
<dbReference type="Pfam" id="PF03357">
    <property type="entry name" value="Snf7"/>
    <property type="match status" value="1"/>
</dbReference>
<protein>
    <recommendedName>
        <fullName evidence="3">Charged multivesicular body protein 7</fullName>
    </recommendedName>
</protein>
<dbReference type="PANTHER" id="PTHR22761">
    <property type="entry name" value="CHARGED MULTIVESICULAR BODY PROTEIN"/>
    <property type="match status" value="1"/>
</dbReference>
<reference evidence="1 2" key="1">
    <citation type="submission" date="2024-02" db="EMBL/GenBank/DDBJ databases">
        <authorList>
            <person name="Vignale AGUSTIN F."/>
            <person name="Sosa J E."/>
            <person name="Modenutti C."/>
        </authorList>
    </citation>
    <scope>NUCLEOTIDE SEQUENCE [LARGE SCALE GENOMIC DNA]</scope>
</reference>
<accession>A0ABC8RBA3</accession>
<keyword evidence="2" id="KW-1185">Reference proteome</keyword>
<organism evidence="1 2">
    <name type="scientific">Ilex paraguariensis</name>
    <name type="common">yerba mate</name>
    <dbReference type="NCBI Taxonomy" id="185542"/>
    <lineage>
        <taxon>Eukaryota</taxon>
        <taxon>Viridiplantae</taxon>
        <taxon>Streptophyta</taxon>
        <taxon>Embryophyta</taxon>
        <taxon>Tracheophyta</taxon>
        <taxon>Spermatophyta</taxon>
        <taxon>Magnoliopsida</taxon>
        <taxon>eudicotyledons</taxon>
        <taxon>Gunneridae</taxon>
        <taxon>Pentapetalae</taxon>
        <taxon>asterids</taxon>
        <taxon>campanulids</taxon>
        <taxon>Aquifoliales</taxon>
        <taxon>Aquifoliaceae</taxon>
        <taxon>Ilex</taxon>
    </lineage>
</organism>
<dbReference type="Proteomes" id="UP001642360">
    <property type="component" value="Unassembled WGS sequence"/>
</dbReference>
<name>A0ABC8RBA3_9AQUA</name>